<evidence type="ECO:0000256" key="1">
    <source>
        <dbReference type="SAM" id="MobiDB-lite"/>
    </source>
</evidence>
<dbReference type="Proteomes" id="UP000324800">
    <property type="component" value="Unassembled WGS sequence"/>
</dbReference>
<gene>
    <name evidence="2" type="ORF">EZS28_013399</name>
</gene>
<feature type="region of interest" description="Disordered" evidence="1">
    <location>
        <begin position="90"/>
        <end position="115"/>
    </location>
</feature>
<name>A0A5J4W993_9EUKA</name>
<organism evidence="2 3">
    <name type="scientific">Streblomastix strix</name>
    <dbReference type="NCBI Taxonomy" id="222440"/>
    <lineage>
        <taxon>Eukaryota</taxon>
        <taxon>Metamonada</taxon>
        <taxon>Preaxostyla</taxon>
        <taxon>Oxymonadida</taxon>
        <taxon>Streblomastigidae</taxon>
        <taxon>Streblomastix</taxon>
    </lineage>
</organism>
<feature type="compositionally biased region" description="Polar residues" evidence="1">
    <location>
        <begin position="35"/>
        <end position="45"/>
    </location>
</feature>
<reference evidence="2 3" key="1">
    <citation type="submission" date="2019-03" db="EMBL/GenBank/DDBJ databases">
        <title>Single cell metagenomics reveals metabolic interactions within the superorganism composed of flagellate Streblomastix strix and complex community of Bacteroidetes bacteria on its surface.</title>
        <authorList>
            <person name="Treitli S.C."/>
            <person name="Kolisko M."/>
            <person name="Husnik F."/>
            <person name="Keeling P."/>
            <person name="Hampl V."/>
        </authorList>
    </citation>
    <scope>NUCLEOTIDE SEQUENCE [LARGE SCALE GENOMIC DNA]</scope>
    <source>
        <strain evidence="2">ST1C</strain>
    </source>
</reference>
<accession>A0A5J4W993</accession>
<proteinExistence type="predicted"/>
<protein>
    <submittedName>
        <fullName evidence="2">Uncharacterized protein</fullName>
    </submittedName>
</protein>
<comment type="caution">
    <text evidence="2">The sequence shown here is derived from an EMBL/GenBank/DDBJ whole genome shotgun (WGS) entry which is preliminary data.</text>
</comment>
<evidence type="ECO:0000313" key="3">
    <source>
        <dbReference type="Proteomes" id="UP000324800"/>
    </source>
</evidence>
<evidence type="ECO:0000313" key="2">
    <source>
        <dbReference type="EMBL" id="KAA6391072.1"/>
    </source>
</evidence>
<sequence length="115" mass="12346">MLDTTTYANGNSSIVFADTTSEPAIVNAGKKSARAQPTSLYPSSERSPKIVGTPDVVIYEGQIPQAFLPPLASISSRKAPNLIEQKSFQVTVGESDTQQNIQRDASSNDKPYSNL</sequence>
<dbReference type="EMBL" id="SNRW01003006">
    <property type="protein sequence ID" value="KAA6391072.1"/>
    <property type="molecule type" value="Genomic_DNA"/>
</dbReference>
<feature type="region of interest" description="Disordered" evidence="1">
    <location>
        <begin position="28"/>
        <end position="47"/>
    </location>
</feature>
<dbReference type="AlphaFoldDB" id="A0A5J4W993"/>